<dbReference type="PANTHER" id="PTHR47661:SF2">
    <property type="entry name" value="PHOSPHOGLUCAN PHOSPHATASE LSF1, CHLOROPLASTIC"/>
    <property type="match status" value="1"/>
</dbReference>
<keyword evidence="4" id="KW-1185">Reference proteome</keyword>
<name>A0A2V3J325_9FLOR</name>
<evidence type="ECO:0000259" key="2">
    <source>
        <dbReference type="PROSITE" id="PS50106"/>
    </source>
</evidence>
<dbReference type="EMBL" id="NBIV01000011">
    <property type="protein sequence ID" value="PXF48808.1"/>
    <property type="molecule type" value="Genomic_DNA"/>
</dbReference>
<reference evidence="3 4" key="1">
    <citation type="journal article" date="2018" name="Mol. Biol. Evol.">
        <title>Analysis of the draft genome of the red seaweed Gracilariopsis chorda provides insights into genome size evolution in Rhodophyta.</title>
        <authorList>
            <person name="Lee J."/>
            <person name="Yang E.C."/>
            <person name="Graf L."/>
            <person name="Yang J.H."/>
            <person name="Qiu H."/>
            <person name="Zel Zion U."/>
            <person name="Chan C.X."/>
            <person name="Stephens T.G."/>
            <person name="Weber A.P.M."/>
            <person name="Boo G.H."/>
            <person name="Boo S.M."/>
            <person name="Kim K.M."/>
            <person name="Shin Y."/>
            <person name="Jung M."/>
            <person name="Lee S.J."/>
            <person name="Yim H.S."/>
            <person name="Lee J.H."/>
            <person name="Bhattacharya D."/>
            <person name="Yoon H.S."/>
        </authorList>
    </citation>
    <scope>NUCLEOTIDE SEQUENCE [LARGE SCALE GENOMIC DNA]</scope>
    <source>
        <strain evidence="3 4">SKKU-2015</strain>
        <tissue evidence="3">Whole body</tissue>
    </source>
</reference>
<evidence type="ECO:0000256" key="1">
    <source>
        <dbReference type="SAM" id="Phobius"/>
    </source>
</evidence>
<dbReference type="CDD" id="cd00136">
    <property type="entry name" value="PDZ_canonical"/>
    <property type="match status" value="1"/>
</dbReference>
<dbReference type="InterPro" id="IPR036034">
    <property type="entry name" value="PDZ_sf"/>
</dbReference>
<evidence type="ECO:0000313" key="4">
    <source>
        <dbReference type="Proteomes" id="UP000247409"/>
    </source>
</evidence>
<evidence type="ECO:0000313" key="3">
    <source>
        <dbReference type="EMBL" id="PXF48808.1"/>
    </source>
</evidence>
<dbReference type="SUPFAM" id="SSF50156">
    <property type="entry name" value="PDZ domain-like"/>
    <property type="match status" value="1"/>
</dbReference>
<accession>A0A2V3J325</accession>
<keyword evidence="1" id="KW-1133">Transmembrane helix</keyword>
<dbReference type="OrthoDB" id="439127at2759"/>
<dbReference type="AlphaFoldDB" id="A0A2V3J325"/>
<dbReference type="Gene3D" id="2.30.42.10">
    <property type="match status" value="1"/>
</dbReference>
<protein>
    <recommendedName>
        <fullName evidence="2">PDZ domain-containing protein</fullName>
    </recommendedName>
</protein>
<dbReference type="PROSITE" id="PS50106">
    <property type="entry name" value="PDZ"/>
    <property type="match status" value="1"/>
</dbReference>
<feature type="transmembrane region" description="Helical" evidence="1">
    <location>
        <begin position="236"/>
        <end position="256"/>
    </location>
</feature>
<keyword evidence="1" id="KW-0472">Membrane</keyword>
<dbReference type="Pfam" id="PF00595">
    <property type="entry name" value="PDZ"/>
    <property type="match status" value="1"/>
</dbReference>
<proteinExistence type="predicted"/>
<sequence length="258" mass="28347">MSAFVNINPLCSNRGLASSSGAFQGCKLSQKPVFRTSRRPASYRTTTPQCSDSFNYNIYQDGEDRSKRIVSDSDRSVILQKPLGLVLEEGQDGMVFVAEIDPEGNAAASGEVNEGDILVAVSATFGDEVWSTRGVGLDRVMKSIRIRSGDFVTLILESPAKLSEMKTKAAQLAESRRNEAREKFGEREVLDPVTWTSAKKQDTAIYEYGDPEQAKIDEALKEKLKSEIAAPYEQNWILWVGAGILILVLLSAVFGLTK</sequence>
<organism evidence="3 4">
    <name type="scientific">Gracilariopsis chorda</name>
    <dbReference type="NCBI Taxonomy" id="448386"/>
    <lineage>
        <taxon>Eukaryota</taxon>
        <taxon>Rhodophyta</taxon>
        <taxon>Florideophyceae</taxon>
        <taxon>Rhodymeniophycidae</taxon>
        <taxon>Gracilariales</taxon>
        <taxon>Gracilariaceae</taxon>
        <taxon>Gracilariopsis</taxon>
    </lineage>
</organism>
<comment type="caution">
    <text evidence="3">The sequence shown here is derived from an EMBL/GenBank/DDBJ whole genome shotgun (WGS) entry which is preliminary data.</text>
</comment>
<keyword evidence="1" id="KW-0812">Transmembrane</keyword>
<dbReference type="Proteomes" id="UP000247409">
    <property type="component" value="Unassembled WGS sequence"/>
</dbReference>
<gene>
    <name evidence="3" type="ORF">BWQ96_01364</name>
</gene>
<dbReference type="PANTHER" id="PTHR47661">
    <property type="entry name" value="PHOSPHOGLUCAN PHOSPHATASE LSF1, CHLOROPLASTIC"/>
    <property type="match status" value="1"/>
</dbReference>
<dbReference type="STRING" id="448386.A0A2V3J325"/>
<feature type="domain" description="PDZ" evidence="2">
    <location>
        <begin position="83"/>
        <end position="159"/>
    </location>
</feature>
<dbReference type="InterPro" id="IPR001478">
    <property type="entry name" value="PDZ"/>
</dbReference>